<dbReference type="Proteomes" id="UP000475862">
    <property type="component" value="Unassembled WGS sequence"/>
</dbReference>
<accession>A0A6G0U560</accession>
<organism evidence="1 2">
    <name type="scientific">Aphis glycines</name>
    <name type="common">Soybean aphid</name>
    <dbReference type="NCBI Taxonomy" id="307491"/>
    <lineage>
        <taxon>Eukaryota</taxon>
        <taxon>Metazoa</taxon>
        <taxon>Ecdysozoa</taxon>
        <taxon>Arthropoda</taxon>
        <taxon>Hexapoda</taxon>
        <taxon>Insecta</taxon>
        <taxon>Pterygota</taxon>
        <taxon>Neoptera</taxon>
        <taxon>Paraneoptera</taxon>
        <taxon>Hemiptera</taxon>
        <taxon>Sternorrhyncha</taxon>
        <taxon>Aphidomorpha</taxon>
        <taxon>Aphidoidea</taxon>
        <taxon>Aphididae</taxon>
        <taxon>Aphidini</taxon>
        <taxon>Aphis</taxon>
        <taxon>Aphis</taxon>
    </lineage>
</organism>
<evidence type="ECO:0000313" key="1">
    <source>
        <dbReference type="EMBL" id="KAE9544261.1"/>
    </source>
</evidence>
<protein>
    <submittedName>
        <fullName evidence="1">Uncharacterized protein</fullName>
    </submittedName>
</protein>
<reference evidence="1 2" key="1">
    <citation type="submission" date="2019-08" db="EMBL/GenBank/DDBJ databases">
        <title>The genome of the soybean aphid Biotype 1, its phylome, world population structure and adaptation to the North American continent.</title>
        <authorList>
            <person name="Giordano R."/>
            <person name="Donthu R.K."/>
            <person name="Hernandez A.G."/>
            <person name="Wright C.L."/>
            <person name="Zimin A.V."/>
        </authorList>
    </citation>
    <scope>NUCLEOTIDE SEQUENCE [LARGE SCALE GENOMIC DNA]</scope>
    <source>
        <tissue evidence="1">Whole aphids</tissue>
    </source>
</reference>
<comment type="caution">
    <text evidence="1">The sequence shown here is derived from an EMBL/GenBank/DDBJ whole genome shotgun (WGS) entry which is preliminary data.</text>
</comment>
<keyword evidence="2" id="KW-1185">Reference proteome</keyword>
<proteinExistence type="predicted"/>
<dbReference type="EMBL" id="VYZN01000002">
    <property type="protein sequence ID" value="KAE9544261.1"/>
    <property type="molecule type" value="Genomic_DNA"/>
</dbReference>
<name>A0A6G0U560_APHGL</name>
<dbReference type="AlphaFoldDB" id="A0A6G0U560"/>
<sequence length="284" mass="33374">MILTLINLLFNRFFYIIVTQKRITITKMIFPKPNLIFLSTHFFFFLMLIKHKYLIQRLQPITLLDITVIYAAPIVQQSETTVFMNVSITKIENNLIIFAFYMNLIKKRVINFIQFCAVGTFVDIISNKSYIKLQMYLQFMAKQQMFICHAVYLCAYAARKYEKEYEFLKKEDFTGVRSSDSTKCDELKVNKLPSTCMLHLNPSLGIHLTIDSNQYTLHREKKLICNHYDMKSRRGATNDTVYENYLIHYKKNGGNPTRSSIAGWIFFAQIRQENNSSVAFIVSY</sequence>
<gene>
    <name evidence="1" type="ORF">AGLY_001440</name>
</gene>
<evidence type="ECO:0000313" key="2">
    <source>
        <dbReference type="Proteomes" id="UP000475862"/>
    </source>
</evidence>